<gene>
    <name evidence="3" type="ORF">LPMP_170930</name>
</gene>
<dbReference type="Proteomes" id="UP000063063">
    <property type="component" value="Chromosome 17"/>
</dbReference>
<proteinExistence type="predicted"/>
<dbReference type="PANTHER" id="PTHR21727:SF0">
    <property type="entry name" value="MRNA (2'-O-METHYLADENOSINE-N(6)-)-METHYLTRANSFERASE"/>
    <property type="match status" value="1"/>
</dbReference>
<dbReference type="GeneID" id="22573836"/>
<keyword evidence="4" id="KW-1185">Reference proteome</keyword>
<dbReference type="PANTHER" id="PTHR21727">
    <property type="entry name" value="PHOSPHORYLATED CTD INTERACTING FACTOR 1"/>
    <property type="match status" value="1"/>
</dbReference>
<organism evidence="3 4">
    <name type="scientific">Leishmania panamensis</name>
    <dbReference type="NCBI Taxonomy" id="5679"/>
    <lineage>
        <taxon>Eukaryota</taxon>
        <taxon>Discoba</taxon>
        <taxon>Euglenozoa</taxon>
        <taxon>Kinetoplastea</taxon>
        <taxon>Metakinetoplastina</taxon>
        <taxon>Trypanosomatida</taxon>
        <taxon>Trypanosomatidae</taxon>
        <taxon>Leishmaniinae</taxon>
        <taxon>Leishmania</taxon>
        <taxon>Leishmania guyanensis species complex</taxon>
    </lineage>
</organism>
<dbReference type="VEuPathDB" id="TriTrypDB:LPAL13_170015300"/>
<dbReference type="VEuPathDB" id="TriTrypDB:LPMP_170930"/>
<dbReference type="InterPro" id="IPR022035">
    <property type="entry name" value="PCIF1_WW"/>
</dbReference>
<feature type="compositionally biased region" description="Low complexity" evidence="1">
    <location>
        <begin position="63"/>
        <end position="73"/>
    </location>
</feature>
<feature type="compositionally biased region" description="Low complexity" evidence="1">
    <location>
        <begin position="668"/>
        <end position="678"/>
    </location>
</feature>
<evidence type="ECO:0000313" key="4">
    <source>
        <dbReference type="Proteomes" id="UP000063063"/>
    </source>
</evidence>
<dbReference type="InterPro" id="IPR039881">
    <property type="entry name" value="PCIF1-like"/>
</dbReference>
<feature type="region of interest" description="Disordered" evidence="1">
    <location>
        <begin position="54"/>
        <end position="73"/>
    </location>
</feature>
<protein>
    <recommendedName>
        <fullName evidence="2">PCIF1 WW domain-containing protein</fullName>
    </recommendedName>
</protein>
<dbReference type="GO" id="GO:0016422">
    <property type="term" value="F:mRNA (2'-O-methyladenosine-N6-)-methyltransferase activity"/>
    <property type="evidence" value="ECO:0007669"/>
    <property type="project" value="InterPro"/>
</dbReference>
<dbReference type="eggNOG" id="ENOG502QVT7">
    <property type="taxonomic scope" value="Eukaryota"/>
</dbReference>
<dbReference type="OrthoDB" id="193787at2759"/>
<dbReference type="GO" id="GO:0099122">
    <property type="term" value="F:RNA polymerase II C-terminal domain binding"/>
    <property type="evidence" value="ECO:0007669"/>
    <property type="project" value="InterPro"/>
</dbReference>
<evidence type="ECO:0000313" key="3">
    <source>
        <dbReference type="EMBL" id="AIN97131.1"/>
    </source>
</evidence>
<sequence length="1079" mass="114935">MHVRTKRDGVAEVFERNRVALVMQQALAKRYAHPLPSPLSDGVCDGRLVEAESGSTVTSDMASKSPSSPPRLTSPLHYTLRRCSRTEFYLHSTSLIDDTCPGYMESSAPRVSPSVSAHWQSRDDEACVATAVAAECWRHAAFTALTQTDLRRLCGLSEETVAGVSGHQCSSTPSSPPLPATPVVLHLHRSSPPLVTHQEFFEMPPRWVMQSLGEVDQHTFHNFSEWDCRRRVTPLDVGATVVKQATNAGTAALPTTAFTPGGGQTAAQVAPAVPLYSPAQMMTERGGAASPSSSSLGCTSVSLSEAELVPHPQARFRVRTTATMAHGRYWVDVVPLTAEEVCEGKAERVLVSPPTAIPAATDSMESGIASERVDRDALLLRPPAALYVDPLLPCDELYSERGVNTSVYVFFLRAVQRQRQNGLADRRISHEIAASDCDIDSRGMRAGTRTGVSSPSEVAAALAVRLSLCARQRRLELARRIDRAIAAENCSSALQRAPVREAATLAITRTAVASAKCSGLSAPAVSLQVRVDHARGSLQLRALILEGAADCTTDVPASEWDTDRPTAALTSSTLAQPPLQETGASPVVHAKRRRDTVDGEEPAQDRHRVATSTATQSPTVEVLLRSAWKLAALYDMTRSAALAQREAERDASEESSEAGAQNRTAAQTRTSPLTSSSSRIATSLMARLTGMPQAASALTASGTSGANSEVPCGSSWSTVVLHAGSALLPSTVPVVDEKVPCPAASSSRQIDHPIAASPGLLLADGDPPTGVLATSAIPITTLTTTTTTAAERVFLARFFMLLLRYRTLFGEHGRNQGPQAAVPPPVMEHLAATFEISAEAFASPLNTQLPQFGSLFPDTDRHFGSMGSFFDLQFGGAGGDLPTQRAPSLTDSAAASQGCHVEVNPPFDTTLLRHMATHLLSCLARAQESAQSLLFLILLPSHDLTDAEKTAAAAVTSTQPPTTYQPTPTAATKRLGSDCRCDSSAAAVVSTSAQLSTERILRESPYCLAHVLCAAMESAYVDGHQHLLQSPFFRIETPTRLILLGNAAARARFPYAAAQLESVRAAWKELTESALLPQC</sequence>
<feature type="region of interest" description="Disordered" evidence="1">
    <location>
        <begin position="645"/>
        <end position="678"/>
    </location>
</feature>
<dbReference type="Pfam" id="PF12237">
    <property type="entry name" value="PCIF1_WW"/>
    <property type="match status" value="1"/>
</dbReference>
<dbReference type="RefSeq" id="XP_010697784.1">
    <property type="nucleotide sequence ID" value="XM_010699482.1"/>
</dbReference>
<evidence type="ECO:0000256" key="1">
    <source>
        <dbReference type="SAM" id="MobiDB-lite"/>
    </source>
</evidence>
<dbReference type="EMBL" id="CP009386">
    <property type="protein sequence ID" value="AIN97131.1"/>
    <property type="molecule type" value="Genomic_DNA"/>
</dbReference>
<name>A0A088S6I0_LEIPA</name>
<reference evidence="3 4" key="1">
    <citation type="journal article" date="2015" name="Sci. Rep.">
        <title>The genome of Leishmania panamensis: insights into genomics of the L. (Viannia) subgenus.</title>
        <authorList>
            <person name="Llanes A."/>
            <person name="Restrepo C.M."/>
            <person name="Vecchio G.D."/>
            <person name="Anguizola F.J."/>
            <person name="Lleonart R."/>
        </authorList>
    </citation>
    <scope>NUCLEOTIDE SEQUENCE [LARGE SCALE GENOMIC DNA]</scope>
    <source>
        <strain evidence="3 4">MHOM/PA/94/PSC-1</strain>
    </source>
</reference>
<accession>A0A088S6I0</accession>
<feature type="domain" description="PCIF1 WW" evidence="2">
    <location>
        <begin position="788"/>
        <end position="944"/>
    </location>
</feature>
<dbReference type="AlphaFoldDB" id="A0A088S6I0"/>
<evidence type="ECO:0000259" key="2">
    <source>
        <dbReference type="Pfam" id="PF12237"/>
    </source>
</evidence>
<feature type="region of interest" description="Disordered" evidence="1">
    <location>
        <begin position="570"/>
        <end position="616"/>
    </location>
</feature>
<dbReference type="KEGG" id="lpan:LPMP_170930"/>